<dbReference type="Proteomes" id="UP001447188">
    <property type="component" value="Unassembled WGS sequence"/>
</dbReference>
<feature type="transmembrane region" description="Helical" evidence="11">
    <location>
        <begin position="628"/>
        <end position="649"/>
    </location>
</feature>
<feature type="region of interest" description="Disordered" evidence="10">
    <location>
        <begin position="415"/>
        <end position="436"/>
    </location>
</feature>
<dbReference type="InterPro" id="IPR032974">
    <property type="entry name" value="Polypren_kinase"/>
</dbReference>
<evidence type="ECO:0000256" key="7">
    <source>
        <dbReference type="ARBA" id="ARBA00022824"/>
    </source>
</evidence>
<dbReference type="PANTHER" id="PTHR13205:SF15">
    <property type="entry name" value="DOLICHOL KINASE"/>
    <property type="match status" value="1"/>
</dbReference>
<feature type="transmembrane region" description="Helical" evidence="11">
    <location>
        <begin position="718"/>
        <end position="735"/>
    </location>
</feature>
<evidence type="ECO:0000256" key="5">
    <source>
        <dbReference type="ARBA" id="ARBA00022692"/>
    </source>
</evidence>
<evidence type="ECO:0000256" key="6">
    <source>
        <dbReference type="ARBA" id="ARBA00022777"/>
    </source>
</evidence>
<keyword evidence="6 12" id="KW-0418">Kinase</keyword>
<evidence type="ECO:0000256" key="10">
    <source>
        <dbReference type="SAM" id="MobiDB-lite"/>
    </source>
</evidence>
<feature type="transmembrane region" description="Helical" evidence="11">
    <location>
        <begin position="161"/>
        <end position="180"/>
    </location>
</feature>
<evidence type="ECO:0000313" key="12">
    <source>
        <dbReference type="EMBL" id="KAL0632622.1"/>
    </source>
</evidence>
<keyword evidence="9 11" id="KW-0472">Membrane</keyword>
<evidence type="ECO:0000256" key="8">
    <source>
        <dbReference type="ARBA" id="ARBA00022989"/>
    </source>
</evidence>
<dbReference type="GO" id="GO:0016301">
    <property type="term" value="F:kinase activity"/>
    <property type="evidence" value="ECO:0007669"/>
    <property type="project" value="UniProtKB-KW"/>
</dbReference>
<evidence type="ECO:0000256" key="2">
    <source>
        <dbReference type="ARBA" id="ARBA00010794"/>
    </source>
</evidence>
<comment type="caution">
    <text evidence="12">The sequence shown here is derived from an EMBL/GenBank/DDBJ whole genome shotgun (WGS) entry which is preliminary data.</text>
</comment>
<reference evidence="12 13" key="1">
    <citation type="submission" date="2024-02" db="EMBL/GenBank/DDBJ databases">
        <title>Discinaceae phylogenomics.</title>
        <authorList>
            <person name="Dirks A.C."/>
            <person name="James T.Y."/>
        </authorList>
    </citation>
    <scope>NUCLEOTIDE SEQUENCE [LARGE SCALE GENOMIC DNA]</scope>
    <source>
        <strain evidence="12 13">ACD0624</strain>
    </source>
</reference>
<feature type="compositionally biased region" description="Low complexity" evidence="10">
    <location>
        <begin position="13"/>
        <end position="29"/>
    </location>
</feature>
<sequence length="784" mass="84972">MDIPMLLAPPTPNRSTSPTSANRQPSRSPRPYRRRTLPSPAQRFSAASNSRNAAYLPSPLPTPDNSRTPSPLLLGRRRREHTGRPSTGGSESGTEADDELTKRLPAPPEKRKRTLSEEDKYYGEEEEEGAEDADGRGRRRKRRTDVQDGGAKKKKRKGIVFVRRGIEVGLMGILVAVVLYNGGEGTVWREVVSWKIEISSWILIFASVIFLYPLRILLRKIPLELPHSLDPSPLLYPTLFPILVSLSLTQPGAAGRNPYILTNIILSLSTLPPSFLSSQDLHWALSLVPVVISSHFDSGLISRGDTLSFIPPIQFALVSVINYLIQPSLTQTEIRLISTALVNLLLHAASPQSIILKAILWGGGLGILITCEDIVKWNTDLARVPSSRFRRAGHAIMSIGRFRALTSFTLKGQAPDSEGEIEPLIPTQKPKPSARPRAKSYSKMAFYTSLTPTQVRARKWGYALAVYGSIIIIVMLGLRPYIATRALEGLDPFLWAPAYFLCGQSWYQDIVDALAPGAGYCVTTGSASAANLRLSIIGYWLLILAVGISLVTALLPHVQVDTRRKVFHGMVVAMFLIPGVLDPQFTHLCLSLALASFLILDVVRAGQLPPASGSIARFLQPFVDGRDLKGPVVVSHVFLLLGCGAGWWLTLAAAPDAIGTSDDHDGDGWDWGSHKTDLSFVSGVVSVGLGDAAASLVGRRFGRTKWGWRGAKSLEGSVAFMVAVTAGLSVGRWWIGGSGWGWGVVARIVAVGAWGSMVEAVVTGVNDNVVVPVGAWVVVRGLGL</sequence>
<comment type="subcellular location">
    <subcellularLocation>
        <location evidence="1">Endoplasmic reticulum membrane</location>
        <topology evidence="1">Multi-pass membrane protein</topology>
    </subcellularLocation>
</comment>
<comment type="similarity">
    <text evidence="2">Belongs to the polyprenol kinase family.</text>
</comment>
<keyword evidence="5 11" id="KW-0812">Transmembrane</keyword>
<name>A0ABR3GAA6_9PEZI</name>
<dbReference type="PANTHER" id="PTHR13205">
    <property type="entry name" value="TRANSMEMBRANE PROTEIN 15-RELATED"/>
    <property type="match status" value="1"/>
</dbReference>
<accession>A0ABR3GAA6</accession>
<dbReference type="EC" id="2.7.1.108" evidence="3"/>
<keyword evidence="4" id="KW-0808">Transferase</keyword>
<feature type="transmembrane region" description="Helical" evidence="11">
    <location>
        <begin position="460"/>
        <end position="482"/>
    </location>
</feature>
<evidence type="ECO:0000256" key="1">
    <source>
        <dbReference type="ARBA" id="ARBA00004477"/>
    </source>
</evidence>
<evidence type="ECO:0000256" key="3">
    <source>
        <dbReference type="ARBA" id="ARBA00012132"/>
    </source>
</evidence>
<feature type="compositionally biased region" description="Polar residues" evidence="10">
    <location>
        <begin position="84"/>
        <end position="93"/>
    </location>
</feature>
<feature type="compositionally biased region" description="Basic and acidic residues" evidence="10">
    <location>
        <begin position="114"/>
        <end position="123"/>
    </location>
</feature>
<evidence type="ECO:0000313" key="13">
    <source>
        <dbReference type="Proteomes" id="UP001447188"/>
    </source>
</evidence>
<keyword evidence="7" id="KW-0256">Endoplasmic reticulum</keyword>
<organism evidence="12 13">
    <name type="scientific">Discina gigas</name>
    <dbReference type="NCBI Taxonomy" id="1032678"/>
    <lineage>
        <taxon>Eukaryota</taxon>
        <taxon>Fungi</taxon>
        <taxon>Dikarya</taxon>
        <taxon>Ascomycota</taxon>
        <taxon>Pezizomycotina</taxon>
        <taxon>Pezizomycetes</taxon>
        <taxon>Pezizales</taxon>
        <taxon>Discinaceae</taxon>
        <taxon>Discina</taxon>
    </lineage>
</organism>
<keyword evidence="13" id="KW-1185">Reference proteome</keyword>
<gene>
    <name evidence="12" type="primary">SEC59</name>
    <name evidence="12" type="ORF">Q9L58_008512</name>
</gene>
<feature type="transmembrane region" description="Helical" evidence="11">
    <location>
        <begin position="678"/>
        <end position="697"/>
    </location>
</feature>
<proteinExistence type="inferred from homology"/>
<protein>
    <recommendedName>
        <fullName evidence="3">dolichol kinase</fullName>
        <ecNumber evidence="3">2.7.1.108</ecNumber>
    </recommendedName>
</protein>
<evidence type="ECO:0000256" key="4">
    <source>
        <dbReference type="ARBA" id="ARBA00022679"/>
    </source>
</evidence>
<keyword evidence="8 11" id="KW-1133">Transmembrane helix</keyword>
<feature type="transmembrane region" description="Helical" evidence="11">
    <location>
        <begin position="200"/>
        <end position="218"/>
    </location>
</feature>
<feature type="compositionally biased region" description="Low complexity" evidence="10">
    <location>
        <begin position="37"/>
        <end position="54"/>
    </location>
</feature>
<dbReference type="EMBL" id="JBBBZM010000160">
    <property type="protein sequence ID" value="KAL0632622.1"/>
    <property type="molecule type" value="Genomic_DNA"/>
</dbReference>
<evidence type="ECO:0000256" key="11">
    <source>
        <dbReference type="SAM" id="Phobius"/>
    </source>
</evidence>
<evidence type="ECO:0000256" key="9">
    <source>
        <dbReference type="ARBA" id="ARBA00023136"/>
    </source>
</evidence>
<feature type="transmembrane region" description="Helical" evidence="11">
    <location>
        <begin position="536"/>
        <end position="554"/>
    </location>
</feature>
<feature type="region of interest" description="Disordered" evidence="10">
    <location>
        <begin position="1"/>
        <end position="151"/>
    </location>
</feature>